<reference evidence="2" key="1">
    <citation type="submission" date="2020-05" db="EMBL/GenBank/DDBJ databases">
        <authorList>
            <person name="Chiriac C."/>
            <person name="Salcher M."/>
            <person name="Ghai R."/>
            <person name="Kavagutti S V."/>
        </authorList>
    </citation>
    <scope>NUCLEOTIDE SEQUENCE</scope>
</reference>
<evidence type="ECO:0000256" key="1">
    <source>
        <dbReference type="SAM" id="MobiDB-lite"/>
    </source>
</evidence>
<protein>
    <submittedName>
        <fullName evidence="2">Uncharacterized protein</fullName>
    </submittedName>
</protein>
<dbReference type="EMBL" id="LR798261">
    <property type="protein sequence ID" value="CAB5218741.1"/>
    <property type="molecule type" value="Genomic_DNA"/>
</dbReference>
<evidence type="ECO:0000313" key="2">
    <source>
        <dbReference type="EMBL" id="CAB5218741.1"/>
    </source>
</evidence>
<sequence>MASKSKTSYYSNYKASSKWQSNRKRKLLKQLKLQPNNEQVKDALVNIKYRRKTPSQKAMWSKTNIRTAKLFKLFTGKASVDLFSSNPKTQAFALMQKTDNTHRVKVDGKVSFSLGARAHDARGRLVWI</sequence>
<accession>A0A6J7WKZ3</accession>
<feature type="region of interest" description="Disordered" evidence="1">
    <location>
        <begin position="1"/>
        <end position="22"/>
    </location>
</feature>
<organism evidence="2">
    <name type="scientific">uncultured Caudovirales phage</name>
    <dbReference type="NCBI Taxonomy" id="2100421"/>
    <lineage>
        <taxon>Viruses</taxon>
        <taxon>Duplodnaviria</taxon>
        <taxon>Heunggongvirae</taxon>
        <taxon>Uroviricota</taxon>
        <taxon>Caudoviricetes</taxon>
        <taxon>Peduoviridae</taxon>
        <taxon>Maltschvirus</taxon>
        <taxon>Maltschvirus maltsch</taxon>
    </lineage>
</organism>
<feature type="compositionally biased region" description="Low complexity" evidence="1">
    <location>
        <begin position="1"/>
        <end position="18"/>
    </location>
</feature>
<proteinExistence type="predicted"/>
<gene>
    <name evidence="2" type="ORF">UFOVP218_108</name>
</gene>
<name>A0A6J7WKZ3_9CAUD</name>